<name>A0AAC9HQC7_9PSEU</name>
<evidence type="ECO:0000313" key="3">
    <source>
        <dbReference type="EMBL" id="AOS63453.1"/>
    </source>
</evidence>
<proteinExistence type="predicted"/>
<feature type="compositionally biased region" description="Low complexity" evidence="1">
    <location>
        <begin position="200"/>
        <end position="214"/>
    </location>
</feature>
<gene>
    <name evidence="3" type="ORF">TL08_13195</name>
</gene>
<organism evidence="3 4">
    <name type="scientific">Actinoalloteichus hymeniacidonis</name>
    <dbReference type="NCBI Taxonomy" id="340345"/>
    <lineage>
        <taxon>Bacteria</taxon>
        <taxon>Bacillati</taxon>
        <taxon>Actinomycetota</taxon>
        <taxon>Actinomycetes</taxon>
        <taxon>Pseudonocardiales</taxon>
        <taxon>Pseudonocardiaceae</taxon>
        <taxon>Actinoalloteichus</taxon>
    </lineage>
</organism>
<sequence length="242" mass="25411">MRRRWRWVLAGTATVALVLGGPTAWAYSASSGRIVEPDEAPETDVALVLGAGVRPNGQPSRLLAGRLDVAAELYHQGVVRVLLLSGSVGPGDYDEPGTMRDYLTERGVAPEAIVEDSSGNSTWDSCLRARDVYGIHDLIIVSQRFHLPRAVALCGSAGLNVHGVPHNSGESNPPGTRLGYLRETAARLPAMWTALVTSSNAASDAAPDPSVSDALDVEAPTTADEDSTQQAGHGAPNARQGE</sequence>
<dbReference type="CDD" id="cd06259">
    <property type="entry name" value="YdcF-like"/>
    <property type="match status" value="1"/>
</dbReference>
<dbReference type="Pfam" id="PF02698">
    <property type="entry name" value="DUF218"/>
    <property type="match status" value="1"/>
</dbReference>
<dbReference type="GO" id="GO:0005886">
    <property type="term" value="C:plasma membrane"/>
    <property type="evidence" value="ECO:0007669"/>
    <property type="project" value="TreeGrafter"/>
</dbReference>
<dbReference type="PANTHER" id="PTHR30336">
    <property type="entry name" value="INNER MEMBRANE PROTEIN, PROBABLE PERMEASE"/>
    <property type="match status" value="1"/>
</dbReference>
<reference evidence="4" key="1">
    <citation type="submission" date="2016-03" db="EMBL/GenBank/DDBJ databases">
        <title>Complete genome sequence of the type strain Actinoalloteichus hymeniacidonis DSM 45092.</title>
        <authorList>
            <person name="Schaffert L."/>
            <person name="Albersmeier A."/>
            <person name="Winkler A."/>
            <person name="Kalinowski J."/>
            <person name="Zotchev S."/>
            <person name="Ruckert C."/>
        </authorList>
    </citation>
    <scope>NUCLEOTIDE SEQUENCE [LARGE SCALE GENOMIC DNA]</scope>
    <source>
        <strain evidence="4">HPA177(T) (DSM 45092(T))</strain>
    </source>
</reference>
<evidence type="ECO:0000259" key="2">
    <source>
        <dbReference type="Pfam" id="PF02698"/>
    </source>
</evidence>
<keyword evidence="4" id="KW-1185">Reference proteome</keyword>
<evidence type="ECO:0000313" key="4">
    <source>
        <dbReference type="Proteomes" id="UP000095210"/>
    </source>
</evidence>
<dbReference type="InterPro" id="IPR003848">
    <property type="entry name" value="DUF218"/>
</dbReference>
<dbReference type="Proteomes" id="UP000095210">
    <property type="component" value="Chromosome"/>
</dbReference>
<dbReference type="KEGG" id="ahm:TL08_13195"/>
<feature type="region of interest" description="Disordered" evidence="1">
    <location>
        <begin position="200"/>
        <end position="242"/>
    </location>
</feature>
<dbReference type="AlphaFoldDB" id="A0AAC9HQC7"/>
<protein>
    <recommendedName>
        <fullName evidence="2">DUF218 domain-containing protein</fullName>
    </recommendedName>
</protein>
<feature type="domain" description="DUF218" evidence="2">
    <location>
        <begin position="44"/>
        <end position="179"/>
    </location>
</feature>
<dbReference type="PANTHER" id="PTHR30336:SF6">
    <property type="entry name" value="INTEGRAL MEMBRANE PROTEIN"/>
    <property type="match status" value="1"/>
</dbReference>
<dbReference type="RefSeq" id="WP_069849227.1">
    <property type="nucleotide sequence ID" value="NZ_CP014859.1"/>
</dbReference>
<accession>A0AAC9HQC7</accession>
<evidence type="ECO:0000256" key="1">
    <source>
        <dbReference type="SAM" id="MobiDB-lite"/>
    </source>
</evidence>
<dbReference type="InterPro" id="IPR051599">
    <property type="entry name" value="Cell_Envelope_Assoc"/>
</dbReference>
<dbReference type="EMBL" id="CP014859">
    <property type="protein sequence ID" value="AOS63453.1"/>
    <property type="molecule type" value="Genomic_DNA"/>
</dbReference>